<keyword evidence="3" id="KW-1185">Reference proteome</keyword>
<dbReference type="eggNOG" id="COG1403">
    <property type="taxonomic scope" value="Bacteria"/>
</dbReference>
<dbReference type="AlphaFoldDB" id="A0A1P8K6X1"/>
<proteinExistence type="predicted"/>
<accession>A0A1P8K6X1</accession>
<dbReference type="Pfam" id="PF14279">
    <property type="entry name" value="HNH_5"/>
    <property type="match status" value="1"/>
</dbReference>
<dbReference type="Gene3D" id="1.10.30.50">
    <property type="match status" value="1"/>
</dbReference>
<dbReference type="GO" id="GO:0004519">
    <property type="term" value="F:endonuclease activity"/>
    <property type="evidence" value="ECO:0007669"/>
    <property type="project" value="UniProtKB-KW"/>
</dbReference>
<evidence type="ECO:0000313" key="2">
    <source>
        <dbReference type="EMBL" id="APW41754.1"/>
    </source>
</evidence>
<dbReference type="InterPro" id="IPR052892">
    <property type="entry name" value="NA-targeting_endonuclease"/>
</dbReference>
<dbReference type="PANTHER" id="PTHR33877:SF2">
    <property type="entry name" value="OS07G0170200 PROTEIN"/>
    <property type="match status" value="1"/>
</dbReference>
<organism evidence="2 3">
    <name type="scientific">Rhodoferax saidenbachensis</name>
    <dbReference type="NCBI Taxonomy" id="1484693"/>
    <lineage>
        <taxon>Bacteria</taxon>
        <taxon>Pseudomonadati</taxon>
        <taxon>Pseudomonadota</taxon>
        <taxon>Betaproteobacteria</taxon>
        <taxon>Burkholderiales</taxon>
        <taxon>Comamonadaceae</taxon>
        <taxon>Rhodoferax</taxon>
    </lineage>
</organism>
<dbReference type="EMBL" id="CP019239">
    <property type="protein sequence ID" value="APW41754.1"/>
    <property type="molecule type" value="Genomic_DNA"/>
</dbReference>
<dbReference type="KEGG" id="rsb:RS694_03785"/>
<gene>
    <name evidence="2" type="ORF">RS694_03785</name>
</gene>
<reference evidence="2 3" key="1">
    <citation type="submission" date="2017-01" db="EMBL/GenBank/DDBJ databases">
        <authorList>
            <person name="Mah S.A."/>
            <person name="Swanson W.J."/>
            <person name="Moy G.W."/>
            <person name="Vacquier V.D."/>
        </authorList>
    </citation>
    <scope>NUCLEOTIDE SEQUENCE [LARGE SCALE GENOMIC DNA]</scope>
    <source>
        <strain evidence="2 3">DSM 22694</strain>
    </source>
</reference>
<sequence>MNQSRILQLDVQGVPQSWVSPERAAGYYATGDVVWAVGETFMTMRGGINAASGVQSHIDLAPIIAVNGCASVNLFDVTPTLTNRKLFARDRSMCAYCGGVFKHEDLTREHIHPRSRGGLDNWQSVVSACRGCNNLKADRFPYEAGMTLLYTPYVPSLYEDFILSSRHIRADVMQWLLARVPKGSRLI</sequence>
<dbReference type="InterPro" id="IPR029471">
    <property type="entry name" value="HNH_5"/>
</dbReference>
<keyword evidence="2" id="KW-0540">Nuclease</keyword>
<dbReference type="PANTHER" id="PTHR33877">
    <property type="entry name" value="SLL1193 PROTEIN"/>
    <property type="match status" value="1"/>
</dbReference>
<dbReference type="CDD" id="cd00085">
    <property type="entry name" value="HNHc"/>
    <property type="match status" value="1"/>
</dbReference>
<dbReference type="SMART" id="SM00507">
    <property type="entry name" value="HNHc"/>
    <property type="match status" value="1"/>
</dbReference>
<dbReference type="RefSeq" id="WP_029707297.1">
    <property type="nucleotide sequence ID" value="NZ_CP019239.1"/>
</dbReference>
<evidence type="ECO:0000313" key="3">
    <source>
        <dbReference type="Proteomes" id="UP000186110"/>
    </source>
</evidence>
<evidence type="ECO:0000259" key="1">
    <source>
        <dbReference type="SMART" id="SM00507"/>
    </source>
</evidence>
<keyword evidence="2" id="KW-0378">Hydrolase</keyword>
<protein>
    <submittedName>
        <fullName evidence="2">HNH endonuclease</fullName>
    </submittedName>
</protein>
<name>A0A1P8K6X1_9BURK</name>
<keyword evidence="2" id="KW-0255">Endonuclease</keyword>
<feature type="domain" description="HNH nuclease" evidence="1">
    <location>
        <begin position="81"/>
        <end position="134"/>
    </location>
</feature>
<dbReference type="InterPro" id="IPR003615">
    <property type="entry name" value="HNH_nuc"/>
</dbReference>
<dbReference type="Proteomes" id="UP000186110">
    <property type="component" value="Chromosome"/>
</dbReference>